<dbReference type="NCBIfam" id="TIGR01695">
    <property type="entry name" value="murJ_mviN"/>
    <property type="match status" value="1"/>
</dbReference>
<evidence type="ECO:0000256" key="5">
    <source>
        <dbReference type="ARBA" id="ARBA00022984"/>
    </source>
</evidence>
<feature type="transmembrane region" description="Helical" evidence="8">
    <location>
        <begin position="443"/>
        <end position="465"/>
    </location>
</feature>
<dbReference type="HAMAP" id="MF_02078">
    <property type="entry name" value="MurJ_MviN"/>
    <property type="match status" value="1"/>
</dbReference>
<keyword evidence="2" id="KW-1003">Cell membrane</keyword>
<evidence type="ECO:0000256" key="4">
    <source>
        <dbReference type="ARBA" id="ARBA00022960"/>
    </source>
</evidence>
<evidence type="ECO:0000256" key="3">
    <source>
        <dbReference type="ARBA" id="ARBA00022692"/>
    </source>
</evidence>
<feature type="transmembrane region" description="Helical" evidence="8">
    <location>
        <begin position="159"/>
        <end position="177"/>
    </location>
</feature>
<keyword evidence="3 8" id="KW-0812">Transmembrane</keyword>
<evidence type="ECO:0000256" key="1">
    <source>
        <dbReference type="ARBA" id="ARBA00004651"/>
    </source>
</evidence>
<dbReference type="GO" id="GO:0034204">
    <property type="term" value="P:lipid translocation"/>
    <property type="evidence" value="ECO:0007669"/>
    <property type="project" value="TreeGrafter"/>
</dbReference>
<feature type="transmembrane region" description="Helical" evidence="8">
    <location>
        <begin position="132"/>
        <end position="152"/>
    </location>
</feature>
<feature type="transmembrane region" description="Helical" evidence="8">
    <location>
        <begin position="183"/>
        <end position="201"/>
    </location>
</feature>
<organism evidence="9">
    <name type="scientific">mine drainage metagenome</name>
    <dbReference type="NCBI Taxonomy" id="410659"/>
    <lineage>
        <taxon>unclassified sequences</taxon>
        <taxon>metagenomes</taxon>
        <taxon>ecological metagenomes</taxon>
    </lineage>
</organism>
<dbReference type="PRINTS" id="PR01806">
    <property type="entry name" value="VIRFACTRMVIN"/>
</dbReference>
<keyword evidence="7 8" id="KW-0472">Membrane</keyword>
<proteinExistence type="inferred from homology"/>
<dbReference type="GO" id="GO:0005886">
    <property type="term" value="C:plasma membrane"/>
    <property type="evidence" value="ECO:0007669"/>
    <property type="project" value="UniProtKB-SubCell"/>
</dbReference>
<feature type="transmembrane region" description="Helical" evidence="8">
    <location>
        <begin position="414"/>
        <end position="431"/>
    </location>
</feature>
<dbReference type="Pfam" id="PF03023">
    <property type="entry name" value="MurJ"/>
    <property type="match status" value="1"/>
</dbReference>
<dbReference type="PANTHER" id="PTHR47019">
    <property type="entry name" value="LIPID II FLIPPASE MURJ"/>
    <property type="match status" value="1"/>
</dbReference>
<feature type="transmembrane region" description="Helical" evidence="8">
    <location>
        <begin position="359"/>
        <end position="378"/>
    </location>
</feature>
<evidence type="ECO:0000256" key="2">
    <source>
        <dbReference type="ARBA" id="ARBA00022475"/>
    </source>
</evidence>
<dbReference type="PIRSF" id="PIRSF002869">
    <property type="entry name" value="MviN"/>
    <property type="match status" value="1"/>
</dbReference>
<protein>
    <submittedName>
        <fullName evidence="9">Putative virulence factor MviN family</fullName>
    </submittedName>
</protein>
<keyword evidence="5" id="KW-0573">Peptidoglycan synthesis</keyword>
<gene>
    <name evidence="9" type="primary">mviN</name>
    <name evidence="9" type="ORF">CARN2_1864</name>
</gene>
<dbReference type="InterPro" id="IPR004268">
    <property type="entry name" value="MurJ"/>
</dbReference>
<name>E6PKZ9_9ZZZZ</name>
<comment type="subcellular location">
    <subcellularLocation>
        <location evidence="1">Cell membrane</location>
        <topology evidence="1">Multi-pass membrane protein</topology>
    </subcellularLocation>
</comment>
<accession>E6PKZ9</accession>
<dbReference type="EMBL" id="CABM01000008">
    <property type="protein sequence ID" value="CBH95600.1"/>
    <property type="molecule type" value="Genomic_DNA"/>
</dbReference>
<reference evidence="9" key="1">
    <citation type="submission" date="2009-10" db="EMBL/GenBank/DDBJ databases">
        <title>Diversity of trophic interactions inside an arsenic-rich microbial ecosystem.</title>
        <authorList>
            <person name="Bertin P.N."/>
            <person name="Heinrich-Salmeron A."/>
            <person name="Pelletier E."/>
            <person name="Goulhen-Chollet F."/>
            <person name="Arsene-Ploetze F."/>
            <person name="Gallien S."/>
            <person name="Calteau A."/>
            <person name="Vallenet D."/>
            <person name="Casiot C."/>
            <person name="Chane-Woon-Ming B."/>
            <person name="Giloteaux L."/>
            <person name="Barakat M."/>
            <person name="Bonnefoy V."/>
            <person name="Bruneel O."/>
            <person name="Chandler M."/>
            <person name="Cleiss J."/>
            <person name="Duran R."/>
            <person name="Elbaz-Poulichet F."/>
            <person name="Fonknechten N."/>
            <person name="Lauga B."/>
            <person name="Mornico D."/>
            <person name="Ortet P."/>
            <person name="Schaeffer C."/>
            <person name="Siguier P."/>
            <person name="Alexander Thil Smith A."/>
            <person name="Van Dorsselaer A."/>
            <person name="Weissenbach J."/>
            <person name="Medigue C."/>
            <person name="Le Paslier D."/>
        </authorList>
    </citation>
    <scope>NUCLEOTIDE SEQUENCE</scope>
</reference>
<feature type="transmembrane region" description="Helical" evidence="8">
    <location>
        <begin position="234"/>
        <end position="256"/>
    </location>
</feature>
<dbReference type="InterPro" id="IPR051050">
    <property type="entry name" value="Lipid_II_flippase_MurJ/MviN"/>
</dbReference>
<feature type="transmembrane region" description="Helical" evidence="8">
    <location>
        <begin position="315"/>
        <end position="339"/>
    </location>
</feature>
<dbReference type="AlphaFoldDB" id="E6PKZ9"/>
<evidence type="ECO:0000256" key="8">
    <source>
        <dbReference type="SAM" id="Phobius"/>
    </source>
</evidence>
<keyword evidence="4" id="KW-0133">Cell shape</keyword>
<feature type="transmembrane region" description="Helical" evidence="8">
    <location>
        <begin position="90"/>
        <end position="112"/>
    </location>
</feature>
<dbReference type="PANTHER" id="PTHR47019:SF1">
    <property type="entry name" value="LIPID II FLIPPASE MURJ"/>
    <property type="match status" value="1"/>
</dbReference>
<dbReference type="GO" id="GO:0009252">
    <property type="term" value="P:peptidoglycan biosynthetic process"/>
    <property type="evidence" value="ECO:0007669"/>
    <property type="project" value="UniProtKB-KW"/>
</dbReference>
<comment type="caution">
    <text evidence="9">The sequence shown here is derived from an EMBL/GenBank/DDBJ whole genome shotgun (WGS) entry which is preliminary data.</text>
</comment>
<dbReference type="CDD" id="cd13123">
    <property type="entry name" value="MATE_MurJ_like"/>
    <property type="match status" value="1"/>
</dbReference>
<evidence type="ECO:0000313" key="9">
    <source>
        <dbReference type="EMBL" id="CBH95600.1"/>
    </source>
</evidence>
<evidence type="ECO:0000256" key="7">
    <source>
        <dbReference type="ARBA" id="ARBA00023136"/>
    </source>
</evidence>
<feature type="transmembrane region" description="Helical" evidence="8">
    <location>
        <begin position="390"/>
        <end position="408"/>
    </location>
</feature>
<dbReference type="GO" id="GO:0008360">
    <property type="term" value="P:regulation of cell shape"/>
    <property type="evidence" value="ECO:0007669"/>
    <property type="project" value="UniProtKB-KW"/>
</dbReference>
<feature type="transmembrane region" description="Helical" evidence="8">
    <location>
        <begin position="276"/>
        <end position="294"/>
    </location>
</feature>
<dbReference type="GO" id="GO:0015648">
    <property type="term" value="F:lipid-linked peptidoglycan transporter activity"/>
    <property type="evidence" value="ECO:0007669"/>
    <property type="project" value="TreeGrafter"/>
</dbReference>
<keyword evidence="6 8" id="KW-1133">Transmembrane helix</keyword>
<feature type="transmembrane region" description="Helical" evidence="8">
    <location>
        <begin position="485"/>
        <end position="506"/>
    </location>
</feature>
<evidence type="ECO:0000256" key="6">
    <source>
        <dbReference type="ARBA" id="ARBA00022989"/>
    </source>
</evidence>
<sequence>MNLLKAAYTVSLLTLVSRITGLLREVLVARYFGASAWTDAFIVAFRLPNLLRRLFAEGAFSQAFIPILAQSRAQDGPEANRKLIDDVATALAWILAAVSLLGVLVAPALVLLTASGLHPQAFDAAVWMTRLMFPYAGLISLVALSAGILNTWKHFTISSLTPALLNLSVIAAAILLHRVMHPPIYALAVGVMVGGVLQLALQWPALKRYAVVPRIHMNFLAAWRSPGVKRMVKLMLPASLAVSVAQVSLVINTQIASHLQPGSVSWLSYADRLMEFPTALLGVALGSVLLPSLSRAHAADDSERYSKLLDWGLRLTLMLALPSAVALAVFAKPLIALLFNYGHFNGFDVDQTTTALRAYGLGLLGFVGVKILAPGFYAKRDVRTPVKLGIIVLLGTQALNVVFVPWLAHAGLALAISCGALLNAALLFRGLRKRGSYTPEPGWGLFATKVVLAQLPLALILLWGASHFAWVDWSGSAAHLIRLGTAFGLLAAAALSYFAALALLGLRPRQFLHHE</sequence>